<keyword evidence="6 8" id="KW-1133">Transmembrane helix</keyword>
<dbReference type="PATRIC" id="fig|361183.4.peg.1262"/>
<organism evidence="9 10">
    <name type="scientific">Altererythrobacter epoxidivorans</name>
    <dbReference type="NCBI Taxonomy" id="361183"/>
    <lineage>
        <taxon>Bacteria</taxon>
        <taxon>Pseudomonadati</taxon>
        <taxon>Pseudomonadota</taxon>
        <taxon>Alphaproteobacteria</taxon>
        <taxon>Sphingomonadales</taxon>
        <taxon>Erythrobacteraceae</taxon>
        <taxon>Altererythrobacter</taxon>
    </lineage>
</organism>
<dbReference type="EMBL" id="CP012669">
    <property type="protein sequence ID" value="ALE16585.1"/>
    <property type="molecule type" value="Genomic_DNA"/>
</dbReference>
<evidence type="ECO:0000256" key="5">
    <source>
        <dbReference type="ARBA" id="ARBA00022801"/>
    </source>
</evidence>
<dbReference type="AlphaFoldDB" id="A0A0M4M7V1"/>
<gene>
    <name evidence="9" type="ORF">AMC99_01291</name>
</gene>
<dbReference type="KEGG" id="aep:AMC99_01291"/>
<sequence length="342" mass="36947">MQHERSLNDWRENGALTGLAPAWRSAIGHLALAWLALIVLAAREWGEMLHQWWNIDTYNHILLLPPLIGWLVALRRHDLAKLQPQPSAIGFGLLVAALTLWLSGRMTGVNLLAHAGAVGAIMSAVVLALGIRIGALLALPLGMMVFLVPFGDEIIPPLQMITARIAIELTHLSGVPATVDGIYIDTPVGLFIVAEACSGVKFLIAMVTLGILVCFTAFEKWSKRALFMAACVVVPIIANGIRAWGTIFIAQSQGVEFAAGFDHIFYGWIFFAIVLALVLGATWRFFERNPEDAGFALSEIDSNPVLSKLSRYDLGGKTAVIGFLAIIVLAFAASIYAAPTVL</sequence>
<keyword evidence="4 8" id="KW-0812">Transmembrane</keyword>
<feature type="transmembrane region" description="Helical" evidence="8">
    <location>
        <begin position="21"/>
        <end position="42"/>
    </location>
</feature>
<feature type="transmembrane region" description="Helical" evidence="8">
    <location>
        <begin position="200"/>
        <end position="218"/>
    </location>
</feature>
<evidence type="ECO:0000313" key="9">
    <source>
        <dbReference type="EMBL" id="ALE16585.1"/>
    </source>
</evidence>
<evidence type="ECO:0000313" key="10">
    <source>
        <dbReference type="Proteomes" id="UP000057938"/>
    </source>
</evidence>
<feature type="transmembrane region" description="Helical" evidence="8">
    <location>
        <begin position="109"/>
        <end position="129"/>
    </location>
</feature>
<accession>A0A0M4M7V1</accession>
<feature type="transmembrane region" description="Helical" evidence="8">
    <location>
        <begin position="57"/>
        <end position="74"/>
    </location>
</feature>
<dbReference type="InterPro" id="IPR026392">
    <property type="entry name" value="Exo/Archaeosortase_dom"/>
</dbReference>
<name>A0A0M4M7V1_9SPHN</name>
<dbReference type="NCBIfam" id="TIGR04178">
    <property type="entry name" value="exo_archaeo"/>
    <property type="match status" value="1"/>
</dbReference>
<evidence type="ECO:0000256" key="6">
    <source>
        <dbReference type="ARBA" id="ARBA00022989"/>
    </source>
</evidence>
<dbReference type="Proteomes" id="UP000057938">
    <property type="component" value="Chromosome"/>
</dbReference>
<dbReference type="RefSeq" id="WP_061924282.1">
    <property type="nucleotide sequence ID" value="NZ_CP012669.1"/>
</dbReference>
<dbReference type="STRING" id="361183.AMC99_01291"/>
<dbReference type="GO" id="GO:0005886">
    <property type="term" value="C:plasma membrane"/>
    <property type="evidence" value="ECO:0007669"/>
    <property type="project" value="UniProtKB-SubCell"/>
</dbReference>
<keyword evidence="3" id="KW-0645">Protease</keyword>
<protein>
    <submittedName>
        <fullName evidence="9">Eight transmembrane protein EpsH</fullName>
    </submittedName>
</protein>
<evidence type="ECO:0000256" key="3">
    <source>
        <dbReference type="ARBA" id="ARBA00022670"/>
    </source>
</evidence>
<dbReference type="InterPro" id="IPR013426">
    <property type="entry name" value="EpsH-like"/>
</dbReference>
<evidence type="ECO:0000256" key="2">
    <source>
        <dbReference type="ARBA" id="ARBA00022475"/>
    </source>
</evidence>
<feature type="transmembrane region" description="Helical" evidence="8">
    <location>
        <begin position="86"/>
        <end position="103"/>
    </location>
</feature>
<feature type="transmembrane region" description="Helical" evidence="8">
    <location>
        <begin position="225"/>
        <end position="245"/>
    </location>
</feature>
<dbReference type="Pfam" id="PF09721">
    <property type="entry name" value="Exosortase_EpsH"/>
    <property type="match status" value="1"/>
</dbReference>
<evidence type="ECO:0000256" key="8">
    <source>
        <dbReference type="SAM" id="Phobius"/>
    </source>
</evidence>
<dbReference type="InterPro" id="IPR017540">
    <property type="entry name" value="Exosortase-1"/>
</dbReference>
<dbReference type="InterPro" id="IPR019127">
    <property type="entry name" value="Exosortase"/>
</dbReference>
<evidence type="ECO:0000256" key="1">
    <source>
        <dbReference type="ARBA" id="ARBA00004651"/>
    </source>
</evidence>
<dbReference type="NCBIfam" id="TIGR02602">
    <property type="entry name" value="8TM_EpsH"/>
    <property type="match status" value="1"/>
</dbReference>
<evidence type="ECO:0000256" key="7">
    <source>
        <dbReference type="ARBA" id="ARBA00023136"/>
    </source>
</evidence>
<reference evidence="9 10" key="1">
    <citation type="submission" date="2015-09" db="EMBL/GenBank/DDBJ databases">
        <title>Complete genome sequence of a benzo[a]pyrene-degrading bacterium Altererythrobacter epoxidivorans CGMCC 1.7731T.</title>
        <authorList>
            <person name="Li Z."/>
            <person name="Cheng H."/>
            <person name="Huo Y."/>
            <person name="Xu X."/>
        </authorList>
    </citation>
    <scope>NUCLEOTIDE SEQUENCE [LARGE SCALE GENOMIC DNA]</scope>
    <source>
        <strain evidence="9 10">CGMCC 1.7731</strain>
    </source>
</reference>
<feature type="transmembrane region" description="Helical" evidence="8">
    <location>
        <begin position="134"/>
        <end position="151"/>
    </location>
</feature>
<feature type="transmembrane region" description="Helical" evidence="8">
    <location>
        <begin position="265"/>
        <end position="286"/>
    </location>
</feature>
<dbReference type="OrthoDB" id="9797363at2"/>
<proteinExistence type="predicted"/>
<keyword evidence="5" id="KW-0378">Hydrolase</keyword>
<dbReference type="NCBIfam" id="TIGR03109">
    <property type="entry name" value="exosort_XrtA"/>
    <property type="match status" value="1"/>
</dbReference>
<keyword evidence="7 8" id="KW-0472">Membrane</keyword>
<feature type="transmembrane region" description="Helical" evidence="8">
    <location>
        <begin position="318"/>
        <end position="338"/>
    </location>
</feature>
<keyword evidence="2" id="KW-1003">Cell membrane</keyword>
<evidence type="ECO:0000256" key="4">
    <source>
        <dbReference type="ARBA" id="ARBA00022692"/>
    </source>
</evidence>
<dbReference type="GO" id="GO:0008233">
    <property type="term" value="F:peptidase activity"/>
    <property type="evidence" value="ECO:0007669"/>
    <property type="project" value="UniProtKB-KW"/>
</dbReference>
<keyword evidence="10" id="KW-1185">Reference proteome</keyword>
<comment type="subcellular location">
    <subcellularLocation>
        <location evidence="1">Cell membrane</location>
        <topology evidence="1">Multi-pass membrane protein</topology>
    </subcellularLocation>
</comment>
<dbReference type="GO" id="GO:0006508">
    <property type="term" value="P:proteolysis"/>
    <property type="evidence" value="ECO:0007669"/>
    <property type="project" value="UniProtKB-KW"/>
</dbReference>